<evidence type="ECO:0000313" key="5">
    <source>
        <dbReference type="EMBL" id="ERN06641.1"/>
    </source>
</evidence>
<dbReference type="AlphaFoldDB" id="W1PG81"/>
<dbReference type="Proteomes" id="UP000017836">
    <property type="component" value="Unassembled WGS sequence"/>
</dbReference>
<feature type="coiled-coil region" evidence="1">
    <location>
        <begin position="321"/>
        <end position="348"/>
    </location>
</feature>
<evidence type="ECO:0000313" key="6">
    <source>
        <dbReference type="Proteomes" id="UP000017836"/>
    </source>
</evidence>
<evidence type="ECO:0000256" key="1">
    <source>
        <dbReference type="SAM" id="Coils"/>
    </source>
</evidence>
<feature type="domain" description="AIR9-like A9" evidence="4">
    <location>
        <begin position="530"/>
        <end position="612"/>
    </location>
</feature>
<dbReference type="HOGENOM" id="CLU_012656_2_0_1"/>
<sequence length="748" mass="83055">MMQRGDLSSMGELARGYNGETQEIFYQRGYFHPVEKGTGPLFEGFQRLRLGDGPDFNGSAPTNDNLKQVIKAVEAAEAVINQQEEENKNLRMELQRKGQELEKYKLEAASPPMSTANGSGEGGMMIIHNNPTPTENVSHAPETSSASQHFPQSSNGSGTFRALPDGLAGGDNAGFSHISSPSYRHQKEGQYDPRPKSSDQGLVYIPENMALKIREYEEDIFHSRKQLADYSMREAQLRNEKNVLEKRIAYMRMAFDQQQQDLVDAASKALAYRQDIIKENIRLTYALQASEQERTIYISSLLPLLSDYDLTPPVTDAQSIVSNLKLLIQHLREKLNFSETKMKESQYQLAAWHPDSLNNPNFIPHPPFHSGGEIKRGLEIVPQAAYSAAQMPISPTSNAQTAIIDWEAFGNQYHHSGSKNVGHDNTEPSTFSETRIATAQGLSSVLPPAQNDGHADSLSFKDLASDSEVDGSRQQSEREPAVHWASASAPFNMPAPEDPSSSFTPQLPPVLEEPSSSYSEAADDDALPAIRELQIAGDAFPGREIQACGFSTNGTTVCIFQWVRHFQDGTMEYITGADQPIYLVTADDVDAHLAIQCAPMDDRNRKGELVTVFANEQHKITCDPAMQEQIERYFFDGQASFEVSLSAGCLDIWESATLSLKMESYTIKNGSKPRGILISEKFSQNVSVTIPYGQALEFVLFSSDGGEHHLKMTTDSGSSRDTIVLTMRLFIKQAVEKKKRRKKVLFFN</sequence>
<feature type="domain" description="DUF7046" evidence="3">
    <location>
        <begin position="648"/>
        <end position="743"/>
    </location>
</feature>
<evidence type="ECO:0000259" key="4">
    <source>
        <dbReference type="Pfam" id="PF23197"/>
    </source>
</evidence>
<dbReference type="InterPro" id="IPR056284">
    <property type="entry name" value="AIR9-like_A9"/>
</dbReference>
<accession>W1PG81</accession>
<feature type="compositionally biased region" description="Polar residues" evidence="2">
    <location>
        <begin position="129"/>
        <end position="158"/>
    </location>
</feature>
<dbReference type="EMBL" id="KI393888">
    <property type="protein sequence ID" value="ERN06641.1"/>
    <property type="molecule type" value="Genomic_DNA"/>
</dbReference>
<dbReference type="eggNOG" id="ENOG502QPHW">
    <property type="taxonomic scope" value="Eukaryota"/>
</dbReference>
<dbReference type="FunFam" id="2.60.40.2700:FF:000001">
    <property type="entry name" value="Transmembrane protein"/>
    <property type="match status" value="1"/>
</dbReference>
<dbReference type="PANTHER" id="PTHR31149">
    <property type="entry name" value="EXPRESSED PROTEIN"/>
    <property type="match status" value="1"/>
</dbReference>
<dbReference type="Pfam" id="PF23080">
    <property type="entry name" value="DUF7046"/>
    <property type="match status" value="1"/>
</dbReference>
<gene>
    <name evidence="5" type="ORF">AMTR_s00058p00177950</name>
</gene>
<dbReference type="InterPro" id="IPR055474">
    <property type="entry name" value="DUF7046"/>
</dbReference>
<reference evidence="6" key="1">
    <citation type="journal article" date="2013" name="Science">
        <title>The Amborella genome and the evolution of flowering plants.</title>
        <authorList>
            <consortium name="Amborella Genome Project"/>
        </authorList>
    </citation>
    <scope>NUCLEOTIDE SEQUENCE [LARGE SCALE GENOMIC DNA]</scope>
</reference>
<evidence type="ECO:0000259" key="3">
    <source>
        <dbReference type="Pfam" id="PF23080"/>
    </source>
</evidence>
<keyword evidence="6" id="KW-1185">Reference proteome</keyword>
<feature type="coiled-coil region" evidence="1">
    <location>
        <begin position="66"/>
        <end position="107"/>
    </location>
</feature>
<feature type="compositionally biased region" description="Basic and acidic residues" evidence="2">
    <location>
        <begin position="185"/>
        <end position="197"/>
    </location>
</feature>
<proteinExistence type="predicted"/>
<organism evidence="5 6">
    <name type="scientific">Amborella trichopoda</name>
    <dbReference type="NCBI Taxonomy" id="13333"/>
    <lineage>
        <taxon>Eukaryota</taxon>
        <taxon>Viridiplantae</taxon>
        <taxon>Streptophyta</taxon>
        <taxon>Embryophyta</taxon>
        <taxon>Tracheophyta</taxon>
        <taxon>Spermatophyta</taxon>
        <taxon>Magnoliopsida</taxon>
        <taxon>Amborellales</taxon>
        <taxon>Amborellaceae</taxon>
        <taxon>Amborella</taxon>
    </lineage>
</organism>
<feature type="region of interest" description="Disordered" evidence="2">
    <location>
        <begin position="464"/>
        <end position="517"/>
    </location>
</feature>
<protein>
    <submittedName>
        <fullName evidence="5">Uncharacterized protein</fullName>
    </submittedName>
</protein>
<keyword evidence="1" id="KW-0175">Coiled coil</keyword>
<evidence type="ECO:0000256" key="2">
    <source>
        <dbReference type="SAM" id="MobiDB-lite"/>
    </source>
</evidence>
<dbReference type="Pfam" id="PF23197">
    <property type="entry name" value="IG_AIR9"/>
    <property type="match status" value="1"/>
</dbReference>
<dbReference type="Gramene" id="ERN06641">
    <property type="protein sequence ID" value="ERN06641"/>
    <property type="gene ID" value="AMTR_s00058p00177950"/>
</dbReference>
<dbReference type="OMA" id="RETPANW"/>
<dbReference type="PANTHER" id="PTHR31149:SF10">
    <property type="entry name" value="OS05G0100900 PROTEIN"/>
    <property type="match status" value="1"/>
</dbReference>
<feature type="region of interest" description="Disordered" evidence="2">
    <location>
        <begin position="110"/>
        <end position="201"/>
    </location>
</feature>
<name>W1PG81_AMBTC</name>